<dbReference type="AlphaFoldDB" id="A0A1V2H3Z3"/>
<reference evidence="1 2" key="1">
    <citation type="submission" date="2016-10" db="EMBL/GenBank/DDBJ databases">
        <title>Draft Genome sequence of Roseomonas sp. strain M3.</title>
        <authorList>
            <person name="Subhash Y."/>
            <person name="Lee S."/>
        </authorList>
    </citation>
    <scope>NUCLEOTIDE SEQUENCE [LARGE SCALE GENOMIC DNA]</scope>
    <source>
        <strain evidence="1 2">M3</strain>
    </source>
</reference>
<protein>
    <submittedName>
        <fullName evidence="1">Uncharacterized protein</fullName>
    </submittedName>
</protein>
<dbReference type="Proteomes" id="UP000188879">
    <property type="component" value="Unassembled WGS sequence"/>
</dbReference>
<evidence type="ECO:0000313" key="1">
    <source>
        <dbReference type="EMBL" id="ONG55735.1"/>
    </source>
</evidence>
<name>A0A1V2H3Z3_9PROT</name>
<evidence type="ECO:0000313" key="2">
    <source>
        <dbReference type="Proteomes" id="UP000188879"/>
    </source>
</evidence>
<dbReference type="EMBL" id="MLCO01000069">
    <property type="protein sequence ID" value="ONG55735.1"/>
    <property type="molecule type" value="Genomic_DNA"/>
</dbReference>
<proteinExistence type="predicted"/>
<comment type="caution">
    <text evidence="1">The sequence shown here is derived from an EMBL/GenBank/DDBJ whole genome shotgun (WGS) entry which is preliminary data.</text>
</comment>
<organism evidence="1 2">
    <name type="scientific">Teichococcus deserti</name>
    <dbReference type="NCBI Taxonomy" id="1817963"/>
    <lineage>
        <taxon>Bacteria</taxon>
        <taxon>Pseudomonadati</taxon>
        <taxon>Pseudomonadota</taxon>
        <taxon>Alphaproteobacteria</taxon>
        <taxon>Acetobacterales</taxon>
        <taxon>Roseomonadaceae</taxon>
        <taxon>Roseomonas</taxon>
    </lineage>
</organism>
<keyword evidence="2" id="KW-1185">Reference proteome</keyword>
<accession>A0A1V2H3Z3</accession>
<gene>
    <name evidence="1" type="ORF">BKE38_08695</name>
</gene>
<sequence length="65" mass="6755">MHSGLDGQCLDFCTDGAGFQLGGMLGEHCLCCCKLLLQMPGLLGPLEEVALESLDLSIAMTLAGI</sequence>